<feature type="signal peptide" evidence="2">
    <location>
        <begin position="1"/>
        <end position="22"/>
    </location>
</feature>
<dbReference type="EMBL" id="CP109441">
    <property type="protein sequence ID" value="WUV49252.1"/>
    <property type="molecule type" value="Genomic_DNA"/>
</dbReference>
<evidence type="ECO:0000313" key="4">
    <source>
        <dbReference type="Proteomes" id="UP001432062"/>
    </source>
</evidence>
<feature type="region of interest" description="Disordered" evidence="1">
    <location>
        <begin position="35"/>
        <end position="75"/>
    </location>
</feature>
<proteinExistence type="predicted"/>
<name>A0ABZ1Z562_9NOCA</name>
<accession>A0ABZ1Z562</accession>
<evidence type="ECO:0000313" key="3">
    <source>
        <dbReference type="EMBL" id="WUV49252.1"/>
    </source>
</evidence>
<keyword evidence="2" id="KW-0732">Signal</keyword>
<feature type="chain" id="PRO_5045467390" description="Lipoprotein LppU" evidence="2">
    <location>
        <begin position="23"/>
        <end position="221"/>
    </location>
</feature>
<feature type="compositionally biased region" description="Low complexity" evidence="1">
    <location>
        <begin position="63"/>
        <end position="75"/>
    </location>
</feature>
<reference evidence="3" key="1">
    <citation type="submission" date="2022-10" db="EMBL/GenBank/DDBJ databases">
        <title>The complete genomes of actinobacterial strains from the NBC collection.</title>
        <authorList>
            <person name="Joergensen T.S."/>
            <person name="Alvarez Arevalo M."/>
            <person name="Sterndorff E.B."/>
            <person name="Faurdal D."/>
            <person name="Vuksanovic O."/>
            <person name="Mourched A.-S."/>
            <person name="Charusanti P."/>
            <person name="Shaw S."/>
            <person name="Blin K."/>
            <person name="Weber T."/>
        </authorList>
    </citation>
    <scope>NUCLEOTIDE SEQUENCE</scope>
    <source>
        <strain evidence="3">NBC_01482</strain>
    </source>
</reference>
<evidence type="ECO:0000256" key="1">
    <source>
        <dbReference type="SAM" id="MobiDB-lite"/>
    </source>
</evidence>
<keyword evidence="4" id="KW-1185">Reference proteome</keyword>
<feature type="compositionally biased region" description="Polar residues" evidence="1">
    <location>
        <begin position="35"/>
        <end position="58"/>
    </location>
</feature>
<dbReference type="Proteomes" id="UP001432062">
    <property type="component" value="Chromosome"/>
</dbReference>
<protein>
    <recommendedName>
        <fullName evidence="5">Lipoprotein LppU</fullName>
    </recommendedName>
</protein>
<organism evidence="3 4">
    <name type="scientific">Nocardia vinacea</name>
    <dbReference type="NCBI Taxonomy" id="96468"/>
    <lineage>
        <taxon>Bacteria</taxon>
        <taxon>Bacillati</taxon>
        <taxon>Actinomycetota</taxon>
        <taxon>Actinomycetes</taxon>
        <taxon>Mycobacteriales</taxon>
        <taxon>Nocardiaceae</taxon>
        <taxon>Nocardia</taxon>
    </lineage>
</organism>
<evidence type="ECO:0000256" key="2">
    <source>
        <dbReference type="SAM" id="SignalP"/>
    </source>
</evidence>
<gene>
    <name evidence="3" type="ORF">OG563_14245</name>
</gene>
<sequence>MSRQRVRAGLTLTVFIAVTALAAAVVAVAAMSLSNDKSTTSSPSPAAQNDAALTTSPEPSFPELPLTTPEAPPTTSAIRSTFDKIAGGLKVEVGDCVEIGGSGDNPTLGKTACGGATSNYKIIDKAPENAACPIDADRALNDTLHGVNRAALCLDIDWVIGGCMDPNKDNPKRLDCNTRGVPNAVRVMDVKQNTTNVNVCSSSDRGIVYQQRQFVVCVHRL</sequence>
<dbReference type="RefSeq" id="WP_327094035.1">
    <property type="nucleotide sequence ID" value="NZ_CP109149.1"/>
</dbReference>
<evidence type="ECO:0008006" key="5">
    <source>
        <dbReference type="Google" id="ProtNLM"/>
    </source>
</evidence>